<feature type="compositionally biased region" description="Gly residues" evidence="1">
    <location>
        <begin position="589"/>
        <end position="624"/>
    </location>
</feature>
<sequence length="642" mass="68347">HPHAYTPPVNHPQALLPTTTLDSSYVPPPSLELGHGNTYQVPNRYHGKMEYQQGDGTSDQHQQQYVYQQYLYQQQQQHAYPDPELVDTTEEKANPSKSVTKPVATTTNGRRKKIIWIGTLVILILTGAIVGLVIATKNKNSDNNNDKGSTSGNGLPSTPSATPTRTQVTPAILSRIPPTLVTAPTAVSGGGGGGGSNREFVNHRYLDLKAMDHDPRARMLRLTPMMGSIRASQLEHSSRAWTKPRTSAKIEDKACTKNSAAIDRRQRVSSIGLARSMDKSKGMVDVQHAVMMVGGILLFTVPSELEGIVIVESGPSTIEGVHLVSTIDTSNNNTNASCRAPQDTSDQVENSSSSCYHVALGSPQYTNVNGYSVPSPSSPHTIIESSHNAPLTARNPHFIPPEASLSVRHPQAYSPTLVSATVASSFIPPPPSSPTPGYQRNAMYTINDNGTYQQQQQHQNQSNHQHQHQHQYQHNVYQESYQYKEPYPKPIAHHTHLDPTPVDPVNEKFTATTTMPKPPAIEQPTPKPANKNGRRRKIIRIGAIVAAILIGVIIGLVVALKNKDSNGSNNNNNNTGNSNTNSPGNSSPGNGGSGTGGAGGGTGGGNTGGGGTGGGGGSGGGGEGRVAAPHLPSPMPEKNKSL</sequence>
<keyword evidence="2" id="KW-0812">Transmembrane</keyword>
<feature type="region of interest" description="Disordered" evidence="1">
    <location>
        <begin position="452"/>
        <end position="473"/>
    </location>
</feature>
<gene>
    <name evidence="3" type="ORF">BGZ95_011711</name>
</gene>
<evidence type="ECO:0000313" key="4">
    <source>
        <dbReference type="Proteomes" id="UP001194580"/>
    </source>
</evidence>
<dbReference type="Proteomes" id="UP001194580">
    <property type="component" value="Unassembled WGS sequence"/>
</dbReference>
<dbReference type="GO" id="GO:0042594">
    <property type="term" value="P:response to starvation"/>
    <property type="evidence" value="ECO:0007669"/>
    <property type="project" value="TreeGrafter"/>
</dbReference>
<feature type="non-terminal residue" evidence="3">
    <location>
        <position position="1"/>
    </location>
</feature>
<feature type="transmembrane region" description="Helical" evidence="2">
    <location>
        <begin position="538"/>
        <end position="560"/>
    </location>
</feature>
<evidence type="ECO:0000256" key="1">
    <source>
        <dbReference type="SAM" id="MobiDB-lite"/>
    </source>
</evidence>
<reference evidence="3" key="1">
    <citation type="journal article" date="2020" name="Fungal Divers.">
        <title>Resolving the Mortierellaceae phylogeny through synthesis of multi-gene phylogenetics and phylogenomics.</title>
        <authorList>
            <person name="Vandepol N."/>
            <person name="Liber J."/>
            <person name="Desiro A."/>
            <person name="Na H."/>
            <person name="Kennedy M."/>
            <person name="Barry K."/>
            <person name="Grigoriev I.V."/>
            <person name="Miller A.N."/>
            <person name="O'Donnell K."/>
            <person name="Stajich J.E."/>
            <person name="Bonito G."/>
        </authorList>
    </citation>
    <scope>NUCLEOTIDE SEQUENCE</scope>
    <source>
        <strain evidence="3">NRRL 28262</strain>
    </source>
</reference>
<dbReference type="EMBL" id="JAAAIL010000091">
    <property type="protein sequence ID" value="KAG0279967.1"/>
    <property type="molecule type" value="Genomic_DNA"/>
</dbReference>
<dbReference type="AlphaFoldDB" id="A0AAD4H959"/>
<comment type="caution">
    <text evidence="3">The sequence shown here is derived from an EMBL/GenBank/DDBJ whole genome shotgun (WGS) entry which is preliminary data.</text>
</comment>
<keyword evidence="2" id="KW-0472">Membrane</keyword>
<proteinExistence type="predicted"/>
<feature type="compositionally biased region" description="Pro residues" evidence="1">
    <location>
        <begin position="516"/>
        <end position="527"/>
    </location>
</feature>
<dbReference type="PANTHER" id="PTHR14596">
    <property type="entry name" value="ZINC FINGER PROTEIN"/>
    <property type="match status" value="1"/>
</dbReference>
<feature type="compositionally biased region" description="Low complexity" evidence="1">
    <location>
        <begin position="138"/>
        <end position="154"/>
    </location>
</feature>
<dbReference type="GO" id="GO:0000987">
    <property type="term" value="F:cis-regulatory region sequence-specific DNA binding"/>
    <property type="evidence" value="ECO:0007669"/>
    <property type="project" value="TreeGrafter"/>
</dbReference>
<feature type="region of interest" description="Disordered" evidence="1">
    <location>
        <begin position="1"/>
        <end position="36"/>
    </location>
</feature>
<keyword evidence="4" id="KW-1185">Reference proteome</keyword>
<feature type="transmembrane region" description="Helical" evidence="2">
    <location>
        <begin position="114"/>
        <end position="135"/>
    </location>
</feature>
<name>A0AAD4H959_9FUNG</name>
<dbReference type="GO" id="GO:0000981">
    <property type="term" value="F:DNA-binding transcription factor activity, RNA polymerase II-specific"/>
    <property type="evidence" value="ECO:0007669"/>
    <property type="project" value="TreeGrafter"/>
</dbReference>
<feature type="region of interest" description="Disordered" evidence="1">
    <location>
        <begin position="489"/>
        <end position="533"/>
    </location>
</feature>
<keyword evidence="2" id="KW-1133">Transmembrane helix</keyword>
<evidence type="ECO:0000313" key="3">
    <source>
        <dbReference type="EMBL" id="KAG0279967.1"/>
    </source>
</evidence>
<evidence type="ECO:0000256" key="2">
    <source>
        <dbReference type="SAM" id="Phobius"/>
    </source>
</evidence>
<feature type="region of interest" description="Disordered" evidence="1">
    <location>
        <begin position="565"/>
        <end position="642"/>
    </location>
</feature>
<feature type="compositionally biased region" description="Low complexity" evidence="1">
    <location>
        <begin position="565"/>
        <end position="588"/>
    </location>
</feature>
<feature type="compositionally biased region" description="Polar residues" evidence="1">
    <location>
        <begin position="155"/>
        <end position="169"/>
    </location>
</feature>
<feature type="compositionally biased region" description="Low complexity" evidence="1">
    <location>
        <begin position="452"/>
        <end position="464"/>
    </location>
</feature>
<dbReference type="PANTHER" id="PTHR14596:SF72">
    <property type="entry name" value="ZINC FINGER PROTEIN MSN2-RELATED"/>
    <property type="match status" value="1"/>
</dbReference>
<dbReference type="GO" id="GO:0005634">
    <property type="term" value="C:nucleus"/>
    <property type="evidence" value="ECO:0007669"/>
    <property type="project" value="TreeGrafter"/>
</dbReference>
<protein>
    <submittedName>
        <fullName evidence="3">Uncharacterized protein</fullName>
    </submittedName>
</protein>
<organism evidence="3 4">
    <name type="scientific">Linnemannia exigua</name>
    <dbReference type="NCBI Taxonomy" id="604196"/>
    <lineage>
        <taxon>Eukaryota</taxon>
        <taxon>Fungi</taxon>
        <taxon>Fungi incertae sedis</taxon>
        <taxon>Mucoromycota</taxon>
        <taxon>Mortierellomycotina</taxon>
        <taxon>Mortierellomycetes</taxon>
        <taxon>Mortierellales</taxon>
        <taxon>Mortierellaceae</taxon>
        <taxon>Linnemannia</taxon>
    </lineage>
</organism>
<accession>A0AAD4H959</accession>
<feature type="region of interest" description="Disordered" evidence="1">
    <location>
        <begin position="138"/>
        <end position="198"/>
    </location>
</feature>